<proteinExistence type="predicted"/>
<keyword evidence="2" id="KW-1185">Reference proteome</keyword>
<accession>A0ABN3GW18</accession>
<dbReference type="EMBL" id="BAAARV010000054">
    <property type="protein sequence ID" value="GAA2362380.1"/>
    <property type="molecule type" value="Genomic_DNA"/>
</dbReference>
<organism evidence="1 2">
    <name type="scientific">Dactylosporangium salmoneum</name>
    <dbReference type="NCBI Taxonomy" id="53361"/>
    <lineage>
        <taxon>Bacteria</taxon>
        <taxon>Bacillati</taxon>
        <taxon>Actinomycetota</taxon>
        <taxon>Actinomycetes</taxon>
        <taxon>Micromonosporales</taxon>
        <taxon>Micromonosporaceae</taxon>
        <taxon>Dactylosporangium</taxon>
    </lineage>
</organism>
<evidence type="ECO:0000313" key="1">
    <source>
        <dbReference type="EMBL" id="GAA2362380.1"/>
    </source>
</evidence>
<gene>
    <name evidence="1" type="ORF">GCM10010170_058470</name>
</gene>
<evidence type="ECO:0000313" key="2">
    <source>
        <dbReference type="Proteomes" id="UP001501444"/>
    </source>
</evidence>
<sequence>MGASSWSARTDYQEDLEAALRLARQDAYKRGSFYRAEQDAEARTMTEEEYVVQQMAAVRDNLPDEFRNEGWEPDDSFVREAWHAAQIEVTDPDTLLASQPFSGTHSVIDMTGVGAVPADGIVAPVPDGVLDNIFGTRRPSVAAVGAAIGRHAIDDFGRDRGAYLIAYDGAVPAFIYFLGHSGD</sequence>
<reference evidence="1 2" key="1">
    <citation type="journal article" date="2019" name="Int. J. Syst. Evol. Microbiol.">
        <title>The Global Catalogue of Microorganisms (GCM) 10K type strain sequencing project: providing services to taxonomists for standard genome sequencing and annotation.</title>
        <authorList>
            <consortium name="The Broad Institute Genomics Platform"/>
            <consortium name="The Broad Institute Genome Sequencing Center for Infectious Disease"/>
            <person name="Wu L."/>
            <person name="Ma J."/>
        </authorList>
    </citation>
    <scope>NUCLEOTIDE SEQUENCE [LARGE SCALE GENOMIC DNA]</scope>
    <source>
        <strain evidence="1 2">JCM 3272</strain>
    </source>
</reference>
<comment type="caution">
    <text evidence="1">The sequence shown here is derived from an EMBL/GenBank/DDBJ whole genome shotgun (WGS) entry which is preliminary data.</text>
</comment>
<protein>
    <submittedName>
        <fullName evidence="1">Uncharacterized protein</fullName>
    </submittedName>
</protein>
<name>A0ABN3GW18_9ACTN</name>
<dbReference type="Proteomes" id="UP001501444">
    <property type="component" value="Unassembled WGS sequence"/>
</dbReference>